<protein>
    <submittedName>
        <fullName evidence="3">NAD(P)/FAD-dependent oxidoreductase</fullName>
        <ecNumber evidence="3">1.-.-.-</ecNumber>
    </submittedName>
</protein>
<dbReference type="PANTHER" id="PTHR13847:SF289">
    <property type="entry name" value="GLYCINE OXIDASE"/>
    <property type="match status" value="1"/>
</dbReference>
<name>A0ABW4Y335_9FLAO</name>
<evidence type="ECO:0000259" key="2">
    <source>
        <dbReference type="Pfam" id="PF01266"/>
    </source>
</evidence>
<dbReference type="GO" id="GO:0016491">
    <property type="term" value="F:oxidoreductase activity"/>
    <property type="evidence" value="ECO:0007669"/>
    <property type="project" value="UniProtKB-KW"/>
</dbReference>
<evidence type="ECO:0000256" key="1">
    <source>
        <dbReference type="ARBA" id="ARBA00023002"/>
    </source>
</evidence>
<keyword evidence="1 3" id="KW-0560">Oxidoreductase</keyword>
<accession>A0ABW4Y335</accession>
<sequence length="414" mass="45745">MKRVVVVGGGISGLCSAYYLVQEGYQVTILDKSDVSTGASFINAGYITPSHFIPLAAPGIITQGIKWMMNSSSPFYIKPRWDVDFFKWTLLFKKSVSASKVKKAIPVIKELNLKSRDLYEEMISAVDFPFQFEKKGLLMAYRTAKSEEEELEVAEMAAKEGLEAIPLSKEEVHKMQPAFSDDVIGAVHYTCDAHMTPNYFMEQMKTWLKSQGVVFEFNQTVEEFVVNGKKITGVKTKDAVFGADEVVLAGGTWTYELAKSLNLYIPVQGGKGYSMDVRRNTGITMPAILVDAKVAVTPMEGFTRFAGTMEFSGNNDIVRKERVEALAGAVKSYYADFEINQEEKDKATSGLRPVSPDGLPYIGKTSKYDNLTVAAGHAMMGWSLGPITGKLVTQSITESTPSIDLKPLSPERFR</sequence>
<dbReference type="InterPro" id="IPR006076">
    <property type="entry name" value="FAD-dep_OxRdtase"/>
</dbReference>
<dbReference type="Pfam" id="PF01266">
    <property type="entry name" value="DAO"/>
    <property type="match status" value="1"/>
</dbReference>
<dbReference type="SUPFAM" id="SSF51905">
    <property type="entry name" value="FAD/NAD(P)-binding domain"/>
    <property type="match status" value="1"/>
</dbReference>
<evidence type="ECO:0000313" key="4">
    <source>
        <dbReference type="Proteomes" id="UP001597342"/>
    </source>
</evidence>
<dbReference type="Proteomes" id="UP001597342">
    <property type="component" value="Unassembled WGS sequence"/>
</dbReference>
<dbReference type="EMBL" id="JBHUHU010000005">
    <property type="protein sequence ID" value="MFD2101560.1"/>
    <property type="molecule type" value="Genomic_DNA"/>
</dbReference>
<dbReference type="RefSeq" id="WP_379832136.1">
    <property type="nucleotide sequence ID" value="NZ_JBHUHU010000005.1"/>
</dbReference>
<dbReference type="EC" id="1.-.-.-" evidence="3"/>
<reference evidence="4" key="1">
    <citation type="journal article" date="2019" name="Int. J. Syst. Evol. Microbiol.">
        <title>The Global Catalogue of Microorganisms (GCM) 10K type strain sequencing project: providing services to taxonomists for standard genome sequencing and annotation.</title>
        <authorList>
            <consortium name="The Broad Institute Genomics Platform"/>
            <consortium name="The Broad Institute Genome Sequencing Center for Infectious Disease"/>
            <person name="Wu L."/>
            <person name="Ma J."/>
        </authorList>
    </citation>
    <scope>NUCLEOTIDE SEQUENCE [LARGE SCALE GENOMIC DNA]</scope>
    <source>
        <strain evidence="4">JCM 3389</strain>
    </source>
</reference>
<dbReference type="Gene3D" id="3.30.9.10">
    <property type="entry name" value="D-Amino Acid Oxidase, subunit A, domain 2"/>
    <property type="match status" value="1"/>
</dbReference>
<organism evidence="3 4">
    <name type="scientific">Flagellimonas iocasae</name>
    <dbReference type="NCBI Taxonomy" id="2055905"/>
    <lineage>
        <taxon>Bacteria</taxon>
        <taxon>Pseudomonadati</taxon>
        <taxon>Bacteroidota</taxon>
        <taxon>Flavobacteriia</taxon>
        <taxon>Flavobacteriales</taxon>
        <taxon>Flavobacteriaceae</taxon>
        <taxon>Flagellimonas</taxon>
    </lineage>
</organism>
<dbReference type="InterPro" id="IPR036188">
    <property type="entry name" value="FAD/NAD-bd_sf"/>
</dbReference>
<dbReference type="Gene3D" id="3.50.50.60">
    <property type="entry name" value="FAD/NAD(P)-binding domain"/>
    <property type="match status" value="2"/>
</dbReference>
<dbReference type="SUPFAM" id="SSF54373">
    <property type="entry name" value="FAD-linked reductases, C-terminal domain"/>
    <property type="match status" value="1"/>
</dbReference>
<evidence type="ECO:0000313" key="3">
    <source>
        <dbReference type="EMBL" id="MFD2101560.1"/>
    </source>
</evidence>
<gene>
    <name evidence="3" type="ORF">ACFSJE_17350</name>
</gene>
<feature type="domain" description="FAD dependent oxidoreductase" evidence="2">
    <location>
        <begin position="3"/>
        <end position="394"/>
    </location>
</feature>
<dbReference type="PANTHER" id="PTHR13847">
    <property type="entry name" value="SARCOSINE DEHYDROGENASE-RELATED"/>
    <property type="match status" value="1"/>
</dbReference>
<keyword evidence="4" id="KW-1185">Reference proteome</keyword>
<comment type="caution">
    <text evidence="3">The sequence shown here is derived from an EMBL/GenBank/DDBJ whole genome shotgun (WGS) entry which is preliminary data.</text>
</comment>
<proteinExistence type="predicted"/>